<organism evidence="2 3">
    <name type="scientific">Cynara cardunculus var. scolymus</name>
    <name type="common">Globe artichoke</name>
    <name type="synonym">Cynara scolymus</name>
    <dbReference type="NCBI Taxonomy" id="59895"/>
    <lineage>
        <taxon>Eukaryota</taxon>
        <taxon>Viridiplantae</taxon>
        <taxon>Streptophyta</taxon>
        <taxon>Embryophyta</taxon>
        <taxon>Tracheophyta</taxon>
        <taxon>Spermatophyta</taxon>
        <taxon>Magnoliopsida</taxon>
        <taxon>eudicotyledons</taxon>
        <taxon>Gunneridae</taxon>
        <taxon>Pentapetalae</taxon>
        <taxon>asterids</taxon>
        <taxon>campanulids</taxon>
        <taxon>Asterales</taxon>
        <taxon>Asteraceae</taxon>
        <taxon>Carduoideae</taxon>
        <taxon>Cardueae</taxon>
        <taxon>Carduinae</taxon>
        <taxon>Cynara</taxon>
    </lineage>
</organism>
<proteinExistence type="predicted"/>
<dbReference type="EMBL" id="LEKV01008577">
    <property type="protein sequence ID" value="KVG14034.1"/>
    <property type="molecule type" value="Genomic_DNA"/>
</dbReference>
<reference evidence="2 3" key="1">
    <citation type="journal article" date="2016" name="Sci. Rep.">
        <title>The genome sequence of the outbreeding globe artichoke constructed de novo incorporating a phase-aware low-pass sequencing strategy of F1 progeny.</title>
        <authorList>
            <person name="Scaglione D."/>
            <person name="Reyes-Chin-Wo S."/>
            <person name="Acquadro A."/>
            <person name="Froenicke L."/>
            <person name="Portis E."/>
            <person name="Beitel C."/>
            <person name="Tirone M."/>
            <person name="Mauro R."/>
            <person name="Lo Monaco A."/>
            <person name="Mauromicale G."/>
            <person name="Faccioli P."/>
            <person name="Cattivelli L."/>
            <person name="Rieseberg L."/>
            <person name="Michelmore R."/>
            <person name="Lanteri S."/>
        </authorList>
    </citation>
    <scope>NUCLEOTIDE SEQUENCE [LARGE SCALE GENOMIC DNA]</scope>
    <source>
        <strain evidence="2">2C</strain>
    </source>
</reference>
<gene>
    <name evidence="2" type="ORF">Ccrd_026558</name>
</gene>
<evidence type="ECO:0000256" key="1">
    <source>
        <dbReference type="SAM" id="MobiDB-lite"/>
    </source>
</evidence>
<accession>A0A103NKH7</accession>
<comment type="caution">
    <text evidence="2">The sequence shown here is derived from an EMBL/GenBank/DDBJ whole genome shotgun (WGS) entry which is preliminary data.</text>
</comment>
<dbReference type="Proteomes" id="UP000243975">
    <property type="component" value="Unassembled WGS sequence"/>
</dbReference>
<feature type="region of interest" description="Disordered" evidence="1">
    <location>
        <begin position="52"/>
        <end position="78"/>
    </location>
</feature>
<keyword evidence="3" id="KW-1185">Reference proteome</keyword>
<protein>
    <submittedName>
        <fullName evidence="2">Uncharacterized protein</fullName>
    </submittedName>
</protein>
<sequence>MFPRGYYHTSIPMSIHPTEESHFCTFPTGIGFKIPRNINIQSKNRDVVQAKTQNQSRLDVGHRTTSSTISSLSTLAEP</sequence>
<evidence type="ECO:0000313" key="2">
    <source>
        <dbReference type="EMBL" id="KVG14034.1"/>
    </source>
</evidence>
<dbReference type="AlphaFoldDB" id="A0A103NKH7"/>
<dbReference type="Gramene" id="KVG14034">
    <property type="protein sequence ID" value="KVG14034"/>
    <property type="gene ID" value="Ccrd_026558"/>
</dbReference>
<feature type="compositionally biased region" description="Low complexity" evidence="1">
    <location>
        <begin position="64"/>
        <end position="78"/>
    </location>
</feature>
<name>A0A103NKH7_CYNCS</name>
<evidence type="ECO:0000313" key="3">
    <source>
        <dbReference type="Proteomes" id="UP000243975"/>
    </source>
</evidence>